<dbReference type="PANTHER" id="PTHR47942">
    <property type="entry name" value="TETRATRICOPEPTIDE REPEAT (TPR)-LIKE SUPERFAMILY PROTEIN-RELATED"/>
    <property type="match status" value="1"/>
</dbReference>
<dbReference type="OrthoDB" id="185373at2759"/>
<dbReference type="EMBL" id="KN846970">
    <property type="protein sequence ID" value="KIW83586.1"/>
    <property type="molecule type" value="Genomic_DNA"/>
</dbReference>
<gene>
    <name evidence="3" type="ORF">Z517_02831</name>
</gene>
<keyword evidence="1" id="KW-0677">Repeat</keyword>
<dbReference type="HOGENOM" id="CLU_014148_0_1_1"/>
<evidence type="ECO:0000256" key="1">
    <source>
        <dbReference type="ARBA" id="ARBA00022737"/>
    </source>
</evidence>
<proteinExistence type="predicted"/>
<dbReference type="STRING" id="1442368.A0A0D2E0N2"/>
<evidence type="ECO:0000256" key="2">
    <source>
        <dbReference type="PROSITE-ProRule" id="PRU00708"/>
    </source>
</evidence>
<evidence type="ECO:0000313" key="4">
    <source>
        <dbReference type="Proteomes" id="UP000053029"/>
    </source>
</evidence>
<dbReference type="AlphaFoldDB" id="A0A0D2E0N2"/>
<feature type="repeat" description="PPR" evidence="2">
    <location>
        <begin position="454"/>
        <end position="488"/>
    </location>
</feature>
<dbReference type="InterPro" id="IPR051222">
    <property type="entry name" value="PPR/CCM1_RNA-binding"/>
</dbReference>
<accession>A0A0D2E0N2</accession>
<dbReference type="RefSeq" id="XP_013287394.1">
    <property type="nucleotide sequence ID" value="XM_013431940.1"/>
</dbReference>
<dbReference type="Gene3D" id="1.25.40.10">
    <property type="entry name" value="Tetratricopeptide repeat domain"/>
    <property type="match status" value="2"/>
</dbReference>
<dbReference type="PROSITE" id="PS51375">
    <property type="entry name" value="PPR"/>
    <property type="match status" value="1"/>
</dbReference>
<protein>
    <submittedName>
        <fullName evidence="3">Unplaced genomic scaffold supercont1.2, whole genome shotgun sequence</fullName>
    </submittedName>
</protein>
<dbReference type="Proteomes" id="UP000053029">
    <property type="component" value="Unassembled WGS sequence"/>
</dbReference>
<evidence type="ECO:0000313" key="3">
    <source>
        <dbReference type="EMBL" id="KIW83586.1"/>
    </source>
</evidence>
<dbReference type="VEuPathDB" id="FungiDB:Z517_02831"/>
<sequence length="858" mass="97601">MRSICQLSRRWHQQFCLSPSFAGHQLCLQSLQPIRQYRQTARSRPPHPRKPPTTSIAQADIHEFEQQGDDASTRLPVRDLLDDETHALKAELDKLDRELAVMREGPFGPNSEFIRSFPVNEREELLKALEEEGVMPSEDLDLVSEEDLEELAREEEGKKQATTQKSALKVTLSIPIRDKIYVRRFNTALDSAQQKKDEKSYFTLWKWYLRCQQHVPNFALILPEDVWHFLWKSQSTVYYRPKHLEMLGKDMMKADVPLEDKEWIEYIDALQATGNIAAAAEAWEAQRPKLGQGLAEDLAELFWITGIRLYVQLGKPQKAQRLAFECYDHTTMIDPEALVMVISAWAKSQSPSAASKTWFCYLELRKRLEGREDQKTTLDILGRVSSALLDAGRTDLALAVFKDMFMLTAKSPTDSLRIFRDLSKESSQSQASGEDLVSQIGLSSLALFPRSFHNKYFFAAWIKWLLGEGRTDEAALVVDLMYERGIKPDAGPLNGLIAAWFRQGSPTSRQKAEETAWAMIQSRIEVVQKRLSKTGDPSPTNLTSKVESRRIPFFLKRGAPAATIETFSILLQHYTRRSDLANASHLTDVMTGSAQIKPNSFIMNHWLYASLRLGQIPDVWSKYSTLKQSITPDLETFAALWDTAKHYYAFPHRHQGGFPDARTLFAEMQEWFGRLDLKKRSAVQADFSDELYEQVIRCFCLSSDPHGTLCALHGLRESFNVVPHEEVSRLIIMQVARSFASDFVPLSARARGLRMKKNLQYQSAVKALTEIVVAIGDKMVQEKDVDPQAVEQIESRPARELRLDVLSAFLCLVIEKRMKGAAEGLLVQDILGVAEQMRTSIPAEALTQRDWSDVEVSL</sequence>
<name>A0A0D2E0N2_9EURO</name>
<keyword evidence="4" id="KW-1185">Reference proteome</keyword>
<organism evidence="3 4">
    <name type="scientific">Fonsecaea pedrosoi CBS 271.37</name>
    <dbReference type="NCBI Taxonomy" id="1442368"/>
    <lineage>
        <taxon>Eukaryota</taxon>
        <taxon>Fungi</taxon>
        <taxon>Dikarya</taxon>
        <taxon>Ascomycota</taxon>
        <taxon>Pezizomycotina</taxon>
        <taxon>Eurotiomycetes</taxon>
        <taxon>Chaetothyriomycetidae</taxon>
        <taxon>Chaetothyriales</taxon>
        <taxon>Herpotrichiellaceae</taxon>
        <taxon>Fonsecaea</taxon>
    </lineage>
</organism>
<dbReference type="InterPro" id="IPR002885">
    <property type="entry name" value="PPR_rpt"/>
</dbReference>
<reference evidence="3 4" key="1">
    <citation type="submission" date="2015-01" db="EMBL/GenBank/DDBJ databases">
        <title>The Genome Sequence of Fonsecaea pedrosoi CBS 271.37.</title>
        <authorList>
            <consortium name="The Broad Institute Genomics Platform"/>
            <person name="Cuomo C."/>
            <person name="de Hoog S."/>
            <person name="Gorbushina A."/>
            <person name="Stielow B."/>
            <person name="Teixiera M."/>
            <person name="Abouelleil A."/>
            <person name="Chapman S.B."/>
            <person name="Priest M."/>
            <person name="Young S.K."/>
            <person name="Wortman J."/>
            <person name="Nusbaum C."/>
            <person name="Birren B."/>
        </authorList>
    </citation>
    <scope>NUCLEOTIDE SEQUENCE [LARGE SCALE GENOMIC DNA]</scope>
    <source>
        <strain evidence="3 4">CBS 271.37</strain>
    </source>
</reference>
<dbReference type="GeneID" id="25302321"/>
<dbReference type="InterPro" id="IPR011990">
    <property type="entry name" value="TPR-like_helical_dom_sf"/>
</dbReference>
<dbReference type="NCBIfam" id="TIGR00756">
    <property type="entry name" value="PPR"/>
    <property type="match status" value="1"/>
</dbReference>
<dbReference type="PANTHER" id="PTHR47942:SF63">
    <property type="entry name" value="PENTATRICOPEPTIDE REPEAT-CONTAINING PROTEIN"/>
    <property type="match status" value="1"/>
</dbReference>